<dbReference type="PANTHER" id="PTHR42977">
    <property type="entry name" value="HYDROLASE-RELATED"/>
    <property type="match status" value="1"/>
</dbReference>
<accession>A0A4R4W9K7</accession>
<dbReference type="AlphaFoldDB" id="A0A4R4W9K7"/>
<dbReference type="Pfam" id="PF00561">
    <property type="entry name" value="Abhydrolase_1"/>
    <property type="match status" value="1"/>
</dbReference>
<dbReference type="PANTHER" id="PTHR42977:SF3">
    <property type="entry name" value="AB HYDROLASE-1 DOMAIN-CONTAINING PROTEIN"/>
    <property type="match status" value="1"/>
</dbReference>
<protein>
    <submittedName>
        <fullName evidence="3">Alpha/beta hydrolase</fullName>
    </submittedName>
</protein>
<proteinExistence type="predicted"/>
<organism evidence="3 4">
    <name type="scientific">Kribbella turkmenica</name>
    <dbReference type="NCBI Taxonomy" id="2530375"/>
    <lineage>
        <taxon>Bacteria</taxon>
        <taxon>Bacillati</taxon>
        <taxon>Actinomycetota</taxon>
        <taxon>Actinomycetes</taxon>
        <taxon>Propionibacteriales</taxon>
        <taxon>Kribbellaceae</taxon>
        <taxon>Kribbella</taxon>
    </lineage>
</organism>
<dbReference type="GO" id="GO:0004301">
    <property type="term" value="F:epoxide hydrolase activity"/>
    <property type="evidence" value="ECO:0007669"/>
    <property type="project" value="TreeGrafter"/>
</dbReference>
<name>A0A4R4W9K7_9ACTN</name>
<evidence type="ECO:0000313" key="4">
    <source>
        <dbReference type="Proteomes" id="UP000295172"/>
    </source>
</evidence>
<dbReference type="Proteomes" id="UP000295172">
    <property type="component" value="Unassembled WGS sequence"/>
</dbReference>
<gene>
    <name evidence="3" type="ORF">E1218_31520</name>
</gene>
<evidence type="ECO:0000313" key="3">
    <source>
        <dbReference type="EMBL" id="TDD15428.1"/>
    </source>
</evidence>
<evidence type="ECO:0000259" key="2">
    <source>
        <dbReference type="Pfam" id="PF00561"/>
    </source>
</evidence>
<dbReference type="OrthoDB" id="812569at2"/>
<dbReference type="InterPro" id="IPR029058">
    <property type="entry name" value="AB_hydrolase_fold"/>
</dbReference>
<sequence length="287" mass="32564">MTSFQTVTAGGLEVFYREAGKPGAPKLLLLGGFPSSSHQFRNLMPAFADRFHLVSFDYPGFGNSEMPDPAGWDYTFDHLAEIVDEALLAIDFTGPMGLYMHAYGGSIGNRLISLHPDWLQWQVLQNANTYEEGFSETSNEIRQAVRAGRNAQTTELLAAFLEPEFVKAIYLTGHPDPTKITPDNWNLDLHFLDRPNARRVQLDLFRDDQTNAAQYTAWQRRLRRDQPKTLIFWGRGDIFFTPAGGEAYLRDLPDAKLVRLDSGHFALEDRLQEIVDGINSFYDETVR</sequence>
<dbReference type="EMBL" id="SMKR01000201">
    <property type="protein sequence ID" value="TDD15428.1"/>
    <property type="molecule type" value="Genomic_DNA"/>
</dbReference>
<dbReference type="InterPro" id="IPR051340">
    <property type="entry name" value="Haloalkane_dehalogenase"/>
</dbReference>
<dbReference type="Gene3D" id="3.40.50.1820">
    <property type="entry name" value="alpha/beta hydrolase"/>
    <property type="match status" value="1"/>
</dbReference>
<keyword evidence="1 3" id="KW-0378">Hydrolase</keyword>
<keyword evidence="4" id="KW-1185">Reference proteome</keyword>
<dbReference type="SUPFAM" id="SSF53474">
    <property type="entry name" value="alpha/beta-Hydrolases"/>
    <property type="match status" value="1"/>
</dbReference>
<dbReference type="RefSeq" id="WP_132326696.1">
    <property type="nucleotide sequence ID" value="NZ_SMKR01000201.1"/>
</dbReference>
<feature type="domain" description="AB hydrolase-1" evidence="2">
    <location>
        <begin position="27"/>
        <end position="270"/>
    </location>
</feature>
<dbReference type="InterPro" id="IPR000073">
    <property type="entry name" value="AB_hydrolase_1"/>
</dbReference>
<comment type="caution">
    <text evidence="3">The sequence shown here is derived from an EMBL/GenBank/DDBJ whole genome shotgun (WGS) entry which is preliminary data.</text>
</comment>
<evidence type="ECO:0000256" key="1">
    <source>
        <dbReference type="ARBA" id="ARBA00022801"/>
    </source>
</evidence>
<reference evidence="3 4" key="1">
    <citation type="submission" date="2019-02" db="EMBL/GenBank/DDBJ databases">
        <title>Draft genome sequences of novel Actinobacteria.</title>
        <authorList>
            <person name="Sahin N."/>
            <person name="Ay H."/>
            <person name="Saygin H."/>
        </authorList>
    </citation>
    <scope>NUCLEOTIDE SEQUENCE [LARGE SCALE GENOMIC DNA]</scope>
    <source>
        <strain evidence="3 4">16K104</strain>
    </source>
</reference>